<feature type="transmembrane region" description="Helical" evidence="4">
    <location>
        <begin position="333"/>
        <end position="354"/>
    </location>
</feature>
<dbReference type="PANTHER" id="PTHR24364">
    <property type="entry name" value="LP06937P"/>
    <property type="match status" value="1"/>
</dbReference>
<proteinExistence type="predicted"/>
<evidence type="ECO:0000256" key="4">
    <source>
        <dbReference type="SAM" id="Phobius"/>
    </source>
</evidence>
<dbReference type="SMART" id="SM00369">
    <property type="entry name" value="LRR_TYP"/>
    <property type="match status" value="3"/>
</dbReference>
<dbReference type="InterPro" id="IPR003591">
    <property type="entry name" value="Leu-rich_rpt_typical-subtyp"/>
</dbReference>
<dbReference type="Pfam" id="PF13855">
    <property type="entry name" value="LRR_8"/>
    <property type="match status" value="1"/>
</dbReference>
<dbReference type="InterPro" id="IPR001611">
    <property type="entry name" value="Leu-rich_rpt"/>
</dbReference>
<keyword evidence="4" id="KW-0472">Membrane</keyword>
<keyword evidence="4" id="KW-0812">Transmembrane</keyword>
<dbReference type="InterPro" id="IPR032675">
    <property type="entry name" value="LRR_dom_sf"/>
</dbReference>
<evidence type="ECO:0000256" key="3">
    <source>
        <dbReference type="ARBA" id="ARBA00022737"/>
    </source>
</evidence>
<keyword evidence="3" id="KW-0677">Repeat</keyword>
<protein>
    <submittedName>
        <fullName evidence="7">Leucine-rich repeat transmembrane neuronal protein 2-like</fullName>
    </submittedName>
</protein>
<dbReference type="RefSeq" id="XP_014670005.1">
    <property type="nucleotide sequence ID" value="XM_014814519.1"/>
</dbReference>
<keyword evidence="1" id="KW-0433">Leucine-rich repeat</keyword>
<dbReference type="PROSITE" id="PS51450">
    <property type="entry name" value="LRR"/>
    <property type="match status" value="1"/>
</dbReference>
<feature type="chain" id="PRO_5046332244" evidence="5">
    <location>
        <begin position="40"/>
        <end position="395"/>
    </location>
</feature>
<evidence type="ECO:0000313" key="6">
    <source>
        <dbReference type="Proteomes" id="UP000695022"/>
    </source>
</evidence>
<sequence length="395" mass="44225">MIGSLPLSFVIESIRPKMSSGRMCIVVLLTSILLTSVAPNQRDSACPPQCSCIAFQVVCDQQCFNQTQMSSVFDNINDHAIEILVTGNVFPNMTEELFWYNKESVRSLDISNNSIQILSSRTFQFLSNLETLHMADNTISMNPISLFRKVPGVKDVSMRSAFQSISNGSYIVPNLTEIFLDVDLNSLRYLDLSGNNLSVNGGFRSLCNARQLKLLKLSNAGLRSLRFNTDCFSQITEIDISLNEIDYLDAEDRSALEAMPKLSMLNISLNPFRCDCIAKGFITWLQNKSLSFNVVDKDRVTCSGVSLYNINVAEIGCNSLLGMSIVNGRLTSWGLLSLSVVVMISVMIIIGIIVKHKTTLARKSYRLLKHLRRNDYRSLGIEEQEFEEDVMIYAV</sequence>
<dbReference type="Gene3D" id="3.80.10.10">
    <property type="entry name" value="Ribonuclease Inhibitor"/>
    <property type="match status" value="2"/>
</dbReference>
<keyword evidence="4" id="KW-1133">Transmembrane helix</keyword>
<dbReference type="SUPFAM" id="SSF52058">
    <property type="entry name" value="L domain-like"/>
    <property type="match status" value="1"/>
</dbReference>
<organism evidence="6 7">
    <name type="scientific">Priapulus caudatus</name>
    <name type="common">Priapulid worm</name>
    <dbReference type="NCBI Taxonomy" id="37621"/>
    <lineage>
        <taxon>Eukaryota</taxon>
        <taxon>Metazoa</taxon>
        <taxon>Ecdysozoa</taxon>
        <taxon>Scalidophora</taxon>
        <taxon>Priapulida</taxon>
        <taxon>Priapulimorpha</taxon>
        <taxon>Priapulimorphida</taxon>
        <taxon>Priapulidae</taxon>
        <taxon>Priapulus</taxon>
    </lineage>
</organism>
<feature type="signal peptide" evidence="5">
    <location>
        <begin position="1"/>
        <end position="39"/>
    </location>
</feature>
<evidence type="ECO:0000313" key="7">
    <source>
        <dbReference type="RefSeq" id="XP_014670005.1"/>
    </source>
</evidence>
<evidence type="ECO:0000256" key="2">
    <source>
        <dbReference type="ARBA" id="ARBA00022729"/>
    </source>
</evidence>
<dbReference type="GeneID" id="106811010"/>
<reference evidence="7" key="1">
    <citation type="submission" date="2025-08" db="UniProtKB">
        <authorList>
            <consortium name="RefSeq"/>
        </authorList>
    </citation>
    <scope>IDENTIFICATION</scope>
</reference>
<dbReference type="Proteomes" id="UP000695022">
    <property type="component" value="Unplaced"/>
</dbReference>
<name>A0ABM1ECT4_PRICU</name>
<evidence type="ECO:0000256" key="5">
    <source>
        <dbReference type="SAM" id="SignalP"/>
    </source>
</evidence>
<evidence type="ECO:0000256" key="1">
    <source>
        <dbReference type="ARBA" id="ARBA00022614"/>
    </source>
</evidence>
<dbReference type="PANTHER" id="PTHR24364:SF18">
    <property type="entry name" value="LP06937P"/>
    <property type="match status" value="1"/>
</dbReference>
<keyword evidence="2 5" id="KW-0732">Signal</keyword>
<gene>
    <name evidence="7" type="primary">LOC106811010</name>
</gene>
<dbReference type="Pfam" id="PF13516">
    <property type="entry name" value="LRR_6"/>
    <property type="match status" value="1"/>
</dbReference>
<keyword evidence="6" id="KW-1185">Reference proteome</keyword>
<accession>A0ABM1ECT4</accession>
<dbReference type="InterPro" id="IPR052286">
    <property type="entry name" value="Wnt_signaling_inhibitor"/>
</dbReference>